<evidence type="ECO:0000313" key="1">
    <source>
        <dbReference type="EMBL" id="GGH69214.1"/>
    </source>
</evidence>
<protein>
    <submittedName>
        <fullName evidence="1">Uncharacterized protein</fullName>
    </submittedName>
</protein>
<dbReference type="RefSeq" id="WP_188952926.1">
    <property type="nucleotide sequence ID" value="NZ_BMIB01000003.1"/>
</dbReference>
<gene>
    <name evidence="1" type="ORF">GCM10011379_26300</name>
</gene>
<dbReference type="AlphaFoldDB" id="A0A917MWL8"/>
<dbReference type="Proteomes" id="UP000627292">
    <property type="component" value="Unassembled WGS sequence"/>
</dbReference>
<organism evidence="1 2">
    <name type="scientific">Filimonas zeae</name>
    <dbReference type="NCBI Taxonomy" id="1737353"/>
    <lineage>
        <taxon>Bacteria</taxon>
        <taxon>Pseudomonadati</taxon>
        <taxon>Bacteroidota</taxon>
        <taxon>Chitinophagia</taxon>
        <taxon>Chitinophagales</taxon>
        <taxon>Chitinophagaceae</taxon>
        <taxon>Filimonas</taxon>
    </lineage>
</organism>
<proteinExistence type="predicted"/>
<dbReference type="EMBL" id="BMIB01000003">
    <property type="protein sequence ID" value="GGH69214.1"/>
    <property type="molecule type" value="Genomic_DNA"/>
</dbReference>
<reference evidence="1" key="1">
    <citation type="journal article" date="2014" name="Int. J. Syst. Evol. Microbiol.">
        <title>Complete genome sequence of Corynebacterium casei LMG S-19264T (=DSM 44701T), isolated from a smear-ripened cheese.</title>
        <authorList>
            <consortium name="US DOE Joint Genome Institute (JGI-PGF)"/>
            <person name="Walter F."/>
            <person name="Albersmeier A."/>
            <person name="Kalinowski J."/>
            <person name="Ruckert C."/>
        </authorList>
    </citation>
    <scope>NUCLEOTIDE SEQUENCE</scope>
    <source>
        <strain evidence="1">CGMCC 1.15290</strain>
    </source>
</reference>
<sequence>MINYSSKVFKAIKSTEDREIYAYFHPEVDMSKPEYETTGRYLVVLLHPDKGLQTFYLNREKDGDNFVMDENSPAIVEEEWQHWCSETIHAKTLQQQNSL</sequence>
<comment type="caution">
    <text evidence="1">The sequence shown here is derived from an EMBL/GenBank/DDBJ whole genome shotgun (WGS) entry which is preliminary data.</text>
</comment>
<evidence type="ECO:0000313" key="2">
    <source>
        <dbReference type="Proteomes" id="UP000627292"/>
    </source>
</evidence>
<accession>A0A917MWL8</accession>
<keyword evidence="2" id="KW-1185">Reference proteome</keyword>
<reference evidence="1" key="2">
    <citation type="submission" date="2020-09" db="EMBL/GenBank/DDBJ databases">
        <authorList>
            <person name="Sun Q."/>
            <person name="Zhou Y."/>
        </authorList>
    </citation>
    <scope>NUCLEOTIDE SEQUENCE</scope>
    <source>
        <strain evidence="1">CGMCC 1.15290</strain>
    </source>
</reference>
<name>A0A917MWL8_9BACT</name>